<dbReference type="SUPFAM" id="SSF53167">
    <property type="entry name" value="Purine and uridine phosphorylases"/>
    <property type="match status" value="1"/>
</dbReference>
<dbReference type="PANTHER" id="PTHR46082:SF6">
    <property type="entry name" value="AAA+ ATPASE DOMAIN-CONTAINING PROTEIN-RELATED"/>
    <property type="match status" value="1"/>
</dbReference>
<feature type="domain" description="Nucleoside phosphorylase" evidence="2">
    <location>
        <begin position="13"/>
        <end position="288"/>
    </location>
</feature>
<dbReference type="InterPro" id="IPR053137">
    <property type="entry name" value="NLR-like"/>
</dbReference>
<evidence type="ECO:0000256" key="1">
    <source>
        <dbReference type="SAM" id="Coils"/>
    </source>
</evidence>
<name>A0A5N5XIW9_9EURO</name>
<protein>
    <submittedName>
        <fullName evidence="3">Nucleoside phosphorylase domain-containing protein</fullName>
    </submittedName>
</protein>
<dbReference type="EMBL" id="ML732150">
    <property type="protein sequence ID" value="KAB8079412.1"/>
    <property type="molecule type" value="Genomic_DNA"/>
</dbReference>
<keyword evidence="4" id="KW-1185">Reference proteome</keyword>
<feature type="coiled-coil region" evidence="1">
    <location>
        <begin position="152"/>
        <end position="179"/>
    </location>
</feature>
<organism evidence="3 4">
    <name type="scientific">Aspergillus leporis</name>
    <dbReference type="NCBI Taxonomy" id="41062"/>
    <lineage>
        <taxon>Eukaryota</taxon>
        <taxon>Fungi</taxon>
        <taxon>Dikarya</taxon>
        <taxon>Ascomycota</taxon>
        <taxon>Pezizomycotina</taxon>
        <taxon>Eurotiomycetes</taxon>
        <taxon>Eurotiomycetidae</taxon>
        <taxon>Eurotiales</taxon>
        <taxon>Aspergillaceae</taxon>
        <taxon>Aspergillus</taxon>
        <taxon>Aspergillus subgen. Circumdati</taxon>
    </lineage>
</organism>
<dbReference type="InterPro" id="IPR035994">
    <property type="entry name" value="Nucleoside_phosphorylase_sf"/>
</dbReference>
<dbReference type="Pfam" id="PF01048">
    <property type="entry name" value="PNP_UDP_1"/>
    <property type="match status" value="1"/>
</dbReference>
<dbReference type="OrthoDB" id="1658288at2759"/>
<dbReference type="GO" id="GO:0003824">
    <property type="term" value="F:catalytic activity"/>
    <property type="evidence" value="ECO:0007669"/>
    <property type="project" value="InterPro"/>
</dbReference>
<dbReference type="Gene3D" id="3.40.50.1580">
    <property type="entry name" value="Nucleoside phosphorylase domain"/>
    <property type="match status" value="1"/>
</dbReference>
<evidence type="ECO:0000313" key="3">
    <source>
        <dbReference type="EMBL" id="KAB8079412.1"/>
    </source>
</evidence>
<evidence type="ECO:0000313" key="4">
    <source>
        <dbReference type="Proteomes" id="UP000326565"/>
    </source>
</evidence>
<dbReference type="AlphaFoldDB" id="A0A5N5XIW9"/>
<reference evidence="3 4" key="1">
    <citation type="submission" date="2019-04" db="EMBL/GenBank/DDBJ databases">
        <title>Friends and foes A comparative genomics study of 23 Aspergillus species from section Flavi.</title>
        <authorList>
            <consortium name="DOE Joint Genome Institute"/>
            <person name="Kjaerbolling I."/>
            <person name="Vesth T."/>
            <person name="Frisvad J.C."/>
            <person name="Nybo J.L."/>
            <person name="Theobald S."/>
            <person name="Kildgaard S."/>
            <person name="Isbrandt T."/>
            <person name="Kuo A."/>
            <person name="Sato A."/>
            <person name="Lyhne E.K."/>
            <person name="Kogle M.E."/>
            <person name="Wiebenga A."/>
            <person name="Kun R.S."/>
            <person name="Lubbers R.J."/>
            <person name="Makela M.R."/>
            <person name="Barry K."/>
            <person name="Chovatia M."/>
            <person name="Clum A."/>
            <person name="Daum C."/>
            <person name="Haridas S."/>
            <person name="He G."/>
            <person name="LaButti K."/>
            <person name="Lipzen A."/>
            <person name="Mondo S."/>
            <person name="Riley R."/>
            <person name="Salamov A."/>
            <person name="Simmons B.A."/>
            <person name="Magnuson J.K."/>
            <person name="Henrissat B."/>
            <person name="Mortensen U.H."/>
            <person name="Larsen T.O."/>
            <person name="Devries R.P."/>
            <person name="Grigoriev I.V."/>
            <person name="Machida M."/>
            <person name="Baker S.E."/>
            <person name="Andersen M.R."/>
        </authorList>
    </citation>
    <scope>NUCLEOTIDE SEQUENCE [LARGE SCALE GENOMIC DNA]</scope>
    <source>
        <strain evidence="3 4">CBS 151.66</strain>
    </source>
</reference>
<sequence>MLPSLPDPNEFEICIICASPLEAAAVSVVFDKIYHMGDTNKHVHEQQPIPRNYAAYTMGRIAGHRVVLACLPGLGKVYSAGESRRLKERFKGLKLALLVGICGAIPKSPDGQDIIIGDTIVGHRIIEFDFGKQYPYGFQRAEIAEHNLIKSNAGIRRFASKLEARREQLENRTREILVELANAGAYPGLLSCVELGCDSSLLMSHTRLQNGTSEKTPATHFGAFASGDMIVDAAEDRDEIAEREKVVAFEMTAAGAWVTLPCIIVKGVSDHADGHRNRVWETYAAATAAACAKAILNEWVPSFEQVTVE</sequence>
<gene>
    <name evidence="3" type="ORF">BDV29DRAFT_164358</name>
</gene>
<accession>A0A5N5XIW9</accession>
<dbReference type="InterPro" id="IPR000845">
    <property type="entry name" value="Nucleoside_phosphorylase_d"/>
</dbReference>
<dbReference type="Proteomes" id="UP000326565">
    <property type="component" value="Unassembled WGS sequence"/>
</dbReference>
<keyword evidence="1" id="KW-0175">Coiled coil</keyword>
<proteinExistence type="predicted"/>
<evidence type="ECO:0000259" key="2">
    <source>
        <dbReference type="Pfam" id="PF01048"/>
    </source>
</evidence>
<dbReference type="GO" id="GO:0009116">
    <property type="term" value="P:nucleoside metabolic process"/>
    <property type="evidence" value="ECO:0007669"/>
    <property type="project" value="InterPro"/>
</dbReference>
<dbReference type="PANTHER" id="PTHR46082">
    <property type="entry name" value="ATP/GTP-BINDING PROTEIN-RELATED"/>
    <property type="match status" value="1"/>
</dbReference>